<reference evidence="4 5" key="1">
    <citation type="journal article" date="2019" name="Sci. Rep.">
        <title>A high-quality genome of Eragrostis curvula grass provides insights into Poaceae evolution and supports new strategies to enhance forage quality.</title>
        <authorList>
            <person name="Carballo J."/>
            <person name="Santos B.A.C.M."/>
            <person name="Zappacosta D."/>
            <person name="Garbus I."/>
            <person name="Selva J.P."/>
            <person name="Gallo C.A."/>
            <person name="Diaz A."/>
            <person name="Albertini E."/>
            <person name="Caccamo M."/>
            <person name="Echenique V."/>
        </authorList>
    </citation>
    <scope>NUCLEOTIDE SEQUENCE [LARGE SCALE GENOMIC DNA]</scope>
    <source>
        <strain evidence="5">cv. Victoria</strain>
        <tissue evidence="4">Leaf</tissue>
    </source>
</reference>
<dbReference type="Pfam" id="PF14392">
    <property type="entry name" value="zf-CCHC_4"/>
    <property type="match status" value="1"/>
</dbReference>
<feature type="region of interest" description="Disordered" evidence="2">
    <location>
        <begin position="318"/>
        <end position="364"/>
    </location>
</feature>
<feature type="compositionally biased region" description="Polar residues" evidence="2">
    <location>
        <begin position="319"/>
        <end position="335"/>
    </location>
</feature>
<evidence type="ECO:0000313" key="4">
    <source>
        <dbReference type="EMBL" id="TVU12837.1"/>
    </source>
</evidence>
<dbReference type="OrthoDB" id="696115at2759"/>
<gene>
    <name evidence="4" type="ORF">EJB05_46500</name>
</gene>
<keyword evidence="1" id="KW-0863">Zinc-finger</keyword>
<dbReference type="InterPro" id="IPR040256">
    <property type="entry name" value="At4g02000-like"/>
</dbReference>
<dbReference type="PANTHER" id="PTHR31286:SF134">
    <property type="entry name" value="OS01G0559450 PROTEIN"/>
    <property type="match status" value="1"/>
</dbReference>
<evidence type="ECO:0000313" key="5">
    <source>
        <dbReference type="Proteomes" id="UP000324897"/>
    </source>
</evidence>
<protein>
    <recommendedName>
        <fullName evidence="3">CCHC-type domain-containing protein</fullName>
    </recommendedName>
</protein>
<evidence type="ECO:0000256" key="2">
    <source>
        <dbReference type="SAM" id="MobiDB-lite"/>
    </source>
</evidence>
<comment type="caution">
    <text evidence="4">The sequence shown here is derived from an EMBL/GenBank/DDBJ whole genome shotgun (WGS) entry which is preliminary data.</text>
</comment>
<feature type="non-terminal residue" evidence="4">
    <location>
        <position position="1"/>
    </location>
</feature>
<keyword evidence="1" id="KW-0479">Metal-binding</keyword>
<dbReference type="Proteomes" id="UP000324897">
    <property type="component" value="Chromosome 3"/>
</dbReference>
<dbReference type="InterPro" id="IPR001878">
    <property type="entry name" value="Znf_CCHC"/>
</dbReference>
<dbReference type="EMBL" id="RWGY01000039">
    <property type="protein sequence ID" value="TVU12837.1"/>
    <property type="molecule type" value="Genomic_DNA"/>
</dbReference>
<dbReference type="GO" id="GO:0003676">
    <property type="term" value="F:nucleic acid binding"/>
    <property type="evidence" value="ECO:0007669"/>
    <property type="project" value="InterPro"/>
</dbReference>
<feature type="compositionally biased region" description="Basic and acidic residues" evidence="2">
    <location>
        <begin position="346"/>
        <end position="355"/>
    </location>
</feature>
<evidence type="ECO:0000256" key="1">
    <source>
        <dbReference type="PROSITE-ProRule" id="PRU00047"/>
    </source>
</evidence>
<evidence type="ECO:0000259" key="3">
    <source>
        <dbReference type="PROSITE" id="PS50158"/>
    </source>
</evidence>
<dbReference type="PROSITE" id="PS50158">
    <property type="entry name" value="ZF_CCHC"/>
    <property type="match status" value="1"/>
</dbReference>
<accession>A0A5J9TNL3</accession>
<feature type="compositionally biased region" description="Basic and acidic residues" evidence="2">
    <location>
        <begin position="12"/>
        <end position="22"/>
    </location>
</feature>
<dbReference type="PANTHER" id="PTHR31286">
    <property type="entry name" value="GLYCINE-RICH CELL WALL STRUCTURAL PROTEIN 1.8-LIKE"/>
    <property type="match status" value="1"/>
</dbReference>
<feature type="region of interest" description="Disordered" evidence="2">
    <location>
        <begin position="1"/>
        <end position="41"/>
    </location>
</feature>
<keyword evidence="5" id="KW-1185">Reference proteome</keyword>
<proteinExistence type="predicted"/>
<dbReference type="InterPro" id="IPR025836">
    <property type="entry name" value="Zn_knuckle_CX2CX4HX4C"/>
</dbReference>
<name>A0A5J9TNL3_9POAL</name>
<dbReference type="AlphaFoldDB" id="A0A5J9TNL3"/>
<sequence length="513" mass="56116">MATDRNLMASDLETKRQGKKVVEPSGQGCSKWREGSDDQGLPPINPGSGTMVPFVAQVNDGASVEGDDDVIDIDLDEVQEDIKIRWMAVGRFYSSKNFNVKELFSDMGRAWGIKNAVPVRTLGLNRFVLEFDSKDLLDYVVNGGPWRHRLDAFIVVPYNGFTRPSEIVIESINLWVRVFDVPEPMMTTGFARFFGKQLGTVVQVGGAVRDFLRVRVSYPLAKPLKTELKTRIKDVGEMTFPLKYENVPFFCLICGRIGHDERECPDEGLKNPDVRLGVELRASPLKKFELREVVVPVSSTSAKKALNFSGDQRERVLAAQNSSNKSRTPNASKASDGSVRSPHIPVHREPKKDGEEVAQTGGGLPVDVSEALQLGVQGMQVDKPLPDLNTVSRSSFGRDRVSGLASGNTFYSDASSLRHLPYGMPKVSGGRPGQTGGHVGVHGQKELPLRIAGTMQNLAENGMDIDLALGPIKAERNSESGDIETAAKRSKISHVTDLSLNLVGAQGEPHQEQ</sequence>
<feature type="domain" description="CCHC-type" evidence="3">
    <location>
        <begin position="251"/>
        <end position="266"/>
    </location>
</feature>
<dbReference type="GO" id="GO:0008270">
    <property type="term" value="F:zinc ion binding"/>
    <property type="evidence" value="ECO:0007669"/>
    <property type="project" value="UniProtKB-KW"/>
</dbReference>
<organism evidence="4 5">
    <name type="scientific">Eragrostis curvula</name>
    <name type="common">weeping love grass</name>
    <dbReference type="NCBI Taxonomy" id="38414"/>
    <lineage>
        <taxon>Eukaryota</taxon>
        <taxon>Viridiplantae</taxon>
        <taxon>Streptophyta</taxon>
        <taxon>Embryophyta</taxon>
        <taxon>Tracheophyta</taxon>
        <taxon>Spermatophyta</taxon>
        <taxon>Magnoliopsida</taxon>
        <taxon>Liliopsida</taxon>
        <taxon>Poales</taxon>
        <taxon>Poaceae</taxon>
        <taxon>PACMAD clade</taxon>
        <taxon>Chloridoideae</taxon>
        <taxon>Eragrostideae</taxon>
        <taxon>Eragrostidinae</taxon>
        <taxon>Eragrostis</taxon>
    </lineage>
</organism>
<dbReference type="Gramene" id="TVU12837">
    <property type="protein sequence ID" value="TVU12837"/>
    <property type="gene ID" value="EJB05_46500"/>
</dbReference>
<keyword evidence="1" id="KW-0862">Zinc</keyword>